<feature type="region of interest" description="Disordered" evidence="1">
    <location>
        <begin position="212"/>
        <end position="232"/>
    </location>
</feature>
<feature type="domain" description="FCP1 homology" evidence="2">
    <location>
        <begin position="25"/>
        <end position="179"/>
    </location>
</feature>
<dbReference type="FunFam" id="3.40.50.1000:FF:000093">
    <property type="entry name" value="NLI interacting factor-like phosphatase family protein"/>
    <property type="match status" value="1"/>
</dbReference>
<evidence type="ECO:0000313" key="4">
    <source>
        <dbReference type="Proteomes" id="UP001295684"/>
    </source>
</evidence>
<dbReference type="InterPro" id="IPR036412">
    <property type="entry name" value="HAD-like_sf"/>
</dbReference>
<evidence type="ECO:0000259" key="2">
    <source>
        <dbReference type="PROSITE" id="PS50969"/>
    </source>
</evidence>
<dbReference type="Proteomes" id="UP001295684">
    <property type="component" value="Unassembled WGS sequence"/>
</dbReference>
<dbReference type="Gene3D" id="3.40.50.1000">
    <property type="entry name" value="HAD superfamily/HAD-like"/>
    <property type="match status" value="1"/>
</dbReference>
<accession>A0AAD1UHX9</accession>
<sequence>MSYYNPKIRCEASRTAPYLPTKSLTNTTKKTLVLDLDETLVHASFQSVLQADVVIPVKKEILHVQFRPGAQEFIRKMSKLYELVVFTASVESYALPLMKKLDPDNLCSSILCRDHCTQQGAMFVKDMSKLGRSLEDVILLDNSPNSYYYQPENGLPIENWYDSLTDTELYNYYELLEALAFVPDVREYLPKVNSNEKFDFHRAKEVAKEIFNNSSSPARSRTSKVSSYHKHRTAQSVDNFSVKQEVENIQKSISNLKEGFGEKPLTYQAPNWRNHTPVYNRRTHDYPQTPLSQVKSYFDSYENTRDSRQEIQTRNYSHTRLSDVAYHRNYDYTKKPLNSYQKQGSTTASKRPATAKYSYTPVTTTPKTANCTPMKHQPTIKQRDFTKTFQAHSYNKEGMNRSYIGSKDYTSLAPKYTNSTGYAPPHQRVPAKINDYLQKNYSKIGIESRLRNSQTRRPTREYPRAYFNTQMYQSGQRDR</sequence>
<dbReference type="InterPro" id="IPR023214">
    <property type="entry name" value="HAD_sf"/>
</dbReference>
<dbReference type="InterPro" id="IPR011948">
    <property type="entry name" value="Dullard_phosphatase"/>
</dbReference>
<dbReference type="SUPFAM" id="SSF56784">
    <property type="entry name" value="HAD-like"/>
    <property type="match status" value="1"/>
</dbReference>
<gene>
    <name evidence="3" type="ORF">ECRASSUSDP1_LOCUS6957</name>
</gene>
<dbReference type="GO" id="GO:0016791">
    <property type="term" value="F:phosphatase activity"/>
    <property type="evidence" value="ECO:0007669"/>
    <property type="project" value="InterPro"/>
</dbReference>
<name>A0AAD1UHX9_EUPCR</name>
<evidence type="ECO:0000313" key="3">
    <source>
        <dbReference type="EMBL" id="CAI2365650.1"/>
    </source>
</evidence>
<comment type="caution">
    <text evidence="3">The sequence shown here is derived from an EMBL/GenBank/DDBJ whole genome shotgun (WGS) entry which is preliminary data.</text>
</comment>
<feature type="compositionally biased region" description="Polar residues" evidence="1">
    <location>
        <begin position="212"/>
        <end position="226"/>
    </location>
</feature>
<dbReference type="PANTHER" id="PTHR12210">
    <property type="entry name" value="DULLARD PROTEIN PHOSPHATASE"/>
    <property type="match status" value="1"/>
</dbReference>
<dbReference type="PROSITE" id="PS50969">
    <property type="entry name" value="FCP1"/>
    <property type="match status" value="1"/>
</dbReference>
<dbReference type="NCBIfam" id="TIGR02251">
    <property type="entry name" value="HIF-SF_euk"/>
    <property type="match status" value="1"/>
</dbReference>
<dbReference type="InterPro" id="IPR004274">
    <property type="entry name" value="FCP1_dom"/>
</dbReference>
<reference evidence="3" key="1">
    <citation type="submission" date="2023-07" db="EMBL/GenBank/DDBJ databases">
        <authorList>
            <consortium name="AG Swart"/>
            <person name="Singh M."/>
            <person name="Singh A."/>
            <person name="Seah K."/>
            <person name="Emmerich C."/>
        </authorList>
    </citation>
    <scope>NUCLEOTIDE SEQUENCE</scope>
    <source>
        <strain evidence="3">DP1</strain>
    </source>
</reference>
<dbReference type="CDD" id="cd07521">
    <property type="entry name" value="HAD_FCP1-like"/>
    <property type="match status" value="1"/>
</dbReference>
<dbReference type="EMBL" id="CAMPGE010006761">
    <property type="protein sequence ID" value="CAI2365650.1"/>
    <property type="molecule type" value="Genomic_DNA"/>
</dbReference>
<dbReference type="AlphaFoldDB" id="A0AAD1UHX9"/>
<evidence type="ECO:0000256" key="1">
    <source>
        <dbReference type="SAM" id="MobiDB-lite"/>
    </source>
</evidence>
<proteinExistence type="predicted"/>
<protein>
    <recommendedName>
        <fullName evidence="2">FCP1 homology domain-containing protein</fullName>
    </recommendedName>
</protein>
<dbReference type="InterPro" id="IPR050365">
    <property type="entry name" value="TIM50"/>
</dbReference>
<dbReference type="Pfam" id="PF03031">
    <property type="entry name" value="NIF"/>
    <property type="match status" value="1"/>
</dbReference>
<dbReference type="SMART" id="SM00577">
    <property type="entry name" value="CPDc"/>
    <property type="match status" value="1"/>
</dbReference>
<keyword evidence="4" id="KW-1185">Reference proteome</keyword>
<organism evidence="3 4">
    <name type="scientific">Euplotes crassus</name>
    <dbReference type="NCBI Taxonomy" id="5936"/>
    <lineage>
        <taxon>Eukaryota</taxon>
        <taxon>Sar</taxon>
        <taxon>Alveolata</taxon>
        <taxon>Ciliophora</taxon>
        <taxon>Intramacronucleata</taxon>
        <taxon>Spirotrichea</taxon>
        <taxon>Hypotrichia</taxon>
        <taxon>Euplotida</taxon>
        <taxon>Euplotidae</taxon>
        <taxon>Moneuplotes</taxon>
    </lineage>
</organism>